<gene>
    <name evidence="3" type="ORF">G195_007488</name>
</gene>
<evidence type="ECO:0000313" key="4">
    <source>
        <dbReference type="Proteomes" id="UP000702964"/>
    </source>
</evidence>
<sequence>MVSATAALSVVAGLAASISQINSHDYMNIPLAEFTDSVTSAWVVQIEPQWTGELGQLHDIRTLPDSDNSLYGANCGFTDPNATPKDPPTIGDATFSCGMMHIGSCEIWLDDTMVLSSDDCQAAYRDDTQEKASVFTPIDCSLCSSSGYMLRFYWLAFQGVDSKVVWQVYKDCVPLTGPASGTSSTPTNSTSTATDSSLTLETSTSSGSTTESSTTKKSPSTDAPQTTTSTPTTTEASTDTTTDAPSSTLSPS</sequence>
<protein>
    <recommendedName>
        <fullName evidence="5">PA14 domain-containing protein</fullName>
    </recommendedName>
</protein>
<evidence type="ECO:0000256" key="2">
    <source>
        <dbReference type="SAM" id="SignalP"/>
    </source>
</evidence>
<dbReference type="AlphaFoldDB" id="A0A8J4W5K6"/>
<keyword evidence="2" id="KW-0732">Signal</keyword>
<dbReference type="Proteomes" id="UP000702964">
    <property type="component" value="Unassembled WGS sequence"/>
</dbReference>
<feature type="chain" id="PRO_5035262671" description="PA14 domain-containing protein" evidence="2">
    <location>
        <begin position="24"/>
        <end position="252"/>
    </location>
</feature>
<reference evidence="3" key="1">
    <citation type="journal article" date="2015" name="Genom Data">
        <title>Draft genome sequences of Phytophthora kernoviae and Phytophthora ramorum lineage EU2 from Scotland.</title>
        <authorList>
            <person name="Sambles C."/>
            <person name="Schlenzig A."/>
            <person name="O'Neill P."/>
            <person name="Grant M."/>
            <person name="Studholme D.J."/>
        </authorList>
    </citation>
    <scope>NUCLEOTIDE SEQUENCE</scope>
    <source>
        <strain evidence="3">00238/432</strain>
    </source>
</reference>
<accession>A0A8J4W5K6</accession>
<name>A0A8J4W5K6_9STRA</name>
<feature type="region of interest" description="Disordered" evidence="1">
    <location>
        <begin position="177"/>
        <end position="252"/>
    </location>
</feature>
<evidence type="ECO:0000256" key="1">
    <source>
        <dbReference type="SAM" id="MobiDB-lite"/>
    </source>
</evidence>
<comment type="caution">
    <text evidence="3">The sequence shown here is derived from an EMBL/GenBank/DDBJ whole genome shotgun (WGS) entry which is preliminary data.</text>
</comment>
<proteinExistence type="predicted"/>
<reference evidence="3" key="2">
    <citation type="submission" date="2020-02" db="EMBL/GenBank/DDBJ databases">
        <authorList>
            <person name="Studholme D.J."/>
        </authorList>
    </citation>
    <scope>NUCLEOTIDE SEQUENCE</scope>
    <source>
        <strain evidence="3">00238/432</strain>
    </source>
</reference>
<feature type="signal peptide" evidence="2">
    <location>
        <begin position="1"/>
        <end position="23"/>
    </location>
</feature>
<evidence type="ECO:0008006" key="5">
    <source>
        <dbReference type="Google" id="ProtNLM"/>
    </source>
</evidence>
<evidence type="ECO:0000313" key="3">
    <source>
        <dbReference type="EMBL" id="KAF4319220.1"/>
    </source>
</evidence>
<organism evidence="3 4">
    <name type="scientific">Phytophthora kernoviae 00238/432</name>
    <dbReference type="NCBI Taxonomy" id="1284355"/>
    <lineage>
        <taxon>Eukaryota</taxon>
        <taxon>Sar</taxon>
        <taxon>Stramenopiles</taxon>
        <taxon>Oomycota</taxon>
        <taxon>Peronosporomycetes</taxon>
        <taxon>Peronosporales</taxon>
        <taxon>Peronosporaceae</taxon>
        <taxon>Phytophthora</taxon>
    </lineage>
</organism>
<dbReference type="EMBL" id="AOFI03000229">
    <property type="protein sequence ID" value="KAF4319220.1"/>
    <property type="molecule type" value="Genomic_DNA"/>
</dbReference>